<dbReference type="AlphaFoldDB" id="A0A6D2IQW1"/>
<comment type="caution">
    <text evidence="1">The sequence shown here is derived from an EMBL/GenBank/DDBJ whole genome shotgun (WGS) entry which is preliminary data.</text>
</comment>
<evidence type="ECO:0000313" key="2">
    <source>
        <dbReference type="Proteomes" id="UP000467841"/>
    </source>
</evidence>
<dbReference type="Proteomes" id="UP000467841">
    <property type="component" value="Unassembled WGS sequence"/>
</dbReference>
<keyword evidence="2" id="KW-1185">Reference proteome</keyword>
<dbReference type="EMBL" id="CACVBM020001074">
    <property type="protein sequence ID" value="CAA7028880.1"/>
    <property type="molecule type" value="Genomic_DNA"/>
</dbReference>
<reference evidence="1" key="1">
    <citation type="submission" date="2020-01" db="EMBL/GenBank/DDBJ databases">
        <authorList>
            <person name="Mishra B."/>
        </authorList>
    </citation>
    <scope>NUCLEOTIDE SEQUENCE [LARGE SCALE GENOMIC DNA]</scope>
</reference>
<accession>A0A6D2IQW1</accession>
<name>A0A6D2IQW1_9BRAS</name>
<gene>
    <name evidence="1" type="ORF">MERR_LOCUS16115</name>
</gene>
<sequence>MSDVLVFYSLYRIHLSCCNCPEECEWYLDVEREDCSFSDACSCCCHKCHRHFYKYIHFHKDRRNMRNAL</sequence>
<organism evidence="1 2">
    <name type="scientific">Microthlaspi erraticum</name>
    <dbReference type="NCBI Taxonomy" id="1685480"/>
    <lineage>
        <taxon>Eukaryota</taxon>
        <taxon>Viridiplantae</taxon>
        <taxon>Streptophyta</taxon>
        <taxon>Embryophyta</taxon>
        <taxon>Tracheophyta</taxon>
        <taxon>Spermatophyta</taxon>
        <taxon>Magnoliopsida</taxon>
        <taxon>eudicotyledons</taxon>
        <taxon>Gunneridae</taxon>
        <taxon>Pentapetalae</taxon>
        <taxon>rosids</taxon>
        <taxon>malvids</taxon>
        <taxon>Brassicales</taxon>
        <taxon>Brassicaceae</taxon>
        <taxon>Coluteocarpeae</taxon>
        <taxon>Microthlaspi</taxon>
    </lineage>
</organism>
<proteinExistence type="predicted"/>
<evidence type="ECO:0000313" key="1">
    <source>
        <dbReference type="EMBL" id="CAA7028880.1"/>
    </source>
</evidence>
<protein>
    <submittedName>
        <fullName evidence="1">Uncharacterized protein</fullName>
    </submittedName>
</protein>